<protein>
    <submittedName>
        <fullName evidence="1">Uncharacterized protein</fullName>
    </submittedName>
</protein>
<dbReference type="OrthoDB" id="10367760at2759"/>
<evidence type="ECO:0000313" key="1">
    <source>
        <dbReference type="EMBL" id="CDH50647.1"/>
    </source>
</evidence>
<sequence length="247" mass="27376">MLDKINKKANGVKVELISNDKLLKVTGPKQKVDRTMTFLQQLVVAETPAAKVFVVIGVAGVNADAKQDSLAQAIDDAGKTIPAEKLHFSVCHSSPSFSASEAIALAEELEEKMKDAALSTDLKNAFHCNRQAFFNVDYRHQVLGVVSEDTTSPAHTLINLVQGMLQGSSDLDMEATPHITLINRRSPNAQNSRADQDRRLITEISKFDNAHDWLGPLKIKSLQLSRQVINLKTKEQEHFALWEMSFE</sequence>
<dbReference type="EMBL" id="CBTN010000007">
    <property type="protein sequence ID" value="CDH50647.1"/>
    <property type="molecule type" value="Genomic_DNA"/>
</dbReference>
<keyword evidence="2" id="KW-1185">Reference proteome</keyword>
<dbReference type="AlphaFoldDB" id="A0A068RLZ7"/>
<gene>
    <name evidence="1" type="ORF">LCOR_02353.1</name>
</gene>
<proteinExistence type="predicted"/>
<evidence type="ECO:0000313" key="2">
    <source>
        <dbReference type="Proteomes" id="UP000027586"/>
    </source>
</evidence>
<organism evidence="1 2">
    <name type="scientific">Lichtheimia corymbifera JMRC:FSU:9682</name>
    <dbReference type="NCBI Taxonomy" id="1263082"/>
    <lineage>
        <taxon>Eukaryota</taxon>
        <taxon>Fungi</taxon>
        <taxon>Fungi incertae sedis</taxon>
        <taxon>Mucoromycota</taxon>
        <taxon>Mucoromycotina</taxon>
        <taxon>Mucoromycetes</taxon>
        <taxon>Mucorales</taxon>
        <taxon>Lichtheimiaceae</taxon>
        <taxon>Lichtheimia</taxon>
    </lineage>
</organism>
<dbReference type="Proteomes" id="UP000027586">
    <property type="component" value="Unassembled WGS sequence"/>
</dbReference>
<dbReference type="VEuPathDB" id="FungiDB:LCOR_02353.1"/>
<name>A0A068RLZ7_9FUNG</name>
<reference evidence="1" key="1">
    <citation type="submission" date="2013-08" db="EMBL/GenBank/DDBJ databases">
        <title>Gene expansion shapes genome architecture in the human pathogen Lichtheimia corymbifera: an evolutionary genomics analysis in the ancient terrestrial Mucorales (Mucoromycotina).</title>
        <authorList>
            <person name="Schwartze V.U."/>
            <person name="Winter S."/>
            <person name="Shelest E."/>
            <person name="Marcet-Houben M."/>
            <person name="Horn F."/>
            <person name="Wehner S."/>
            <person name="Hoffmann K."/>
            <person name="Riege K."/>
            <person name="Sammeth M."/>
            <person name="Nowrousian M."/>
            <person name="Valiante V."/>
            <person name="Linde J."/>
            <person name="Jacobsen I.D."/>
            <person name="Marz M."/>
            <person name="Brakhage A.A."/>
            <person name="Gabaldon T."/>
            <person name="Bocker S."/>
            <person name="Voigt K."/>
        </authorList>
    </citation>
    <scope>NUCLEOTIDE SEQUENCE [LARGE SCALE GENOMIC DNA]</scope>
    <source>
        <strain evidence="1">FSU 9682</strain>
    </source>
</reference>
<comment type="caution">
    <text evidence="1">The sequence shown here is derived from an EMBL/GenBank/DDBJ whole genome shotgun (WGS) entry which is preliminary data.</text>
</comment>
<dbReference type="Gene3D" id="3.90.1140.10">
    <property type="entry name" value="Cyclic phosphodiesterase"/>
    <property type="match status" value="1"/>
</dbReference>
<accession>A0A068RLZ7</accession>